<comment type="caution">
    <text evidence="1">The sequence shown here is derived from an EMBL/GenBank/DDBJ whole genome shotgun (WGS) entry which is preliminary data.</text>
</comment>
<dbReference type="RefSeq" id="WP_114408202.1">
    <property type="nucleotide sequence ID" value="NZ_QOWE01000019.1"/>
</dbReference>
<dbReference type="AlphaFoldDB" id="A0A368JII4"/>
<organism evidence="1 2">
    <name type="scientific">Larkinella punicea</name>
    <dbReference type="NCBI Taxonomy" id="2315727"/>
    <lineage>
        <taxon>Bacteria</taxon>
        <taxon>Pseudomonadati</taxon>
        <taxon>Bacteroidota</taxon>
        <taxon>Cytophagia</taxon>
        <taxon>Cytophagales</taxon>
        <taxon>Spirosomataceae</taxon>
        <taxon>Larkinella</taxon>
    </lineage>
</organism>
<keyword evidence="2" id="KW-1185">Reference proteome</keyword>
<name>A0A368JII4_9BACT</name>
<evidence type="ECO:0000313" key="2">
    <source>
        <dbReference type="Proteomes" id="UP000253383"/>
    </source>
</evidence>
<gene>
    <name evidence="1" type="ORF">DUE52_21945</name>
</gene>
<evidence type="ECO:0000313" key="1">
    <source>
        <dbReference type="EMBL" id="RCR67467.1"/>
    </source>
</evidence>
<proteinExistence type="predicted"/>
<dbReference type="OrthoDB" id="959480at2"/>
<sequence length="135" mass="15530">MESKINREELEAIEHFMARASQGKLHQQLQTGDYAQDDIDRVFPAIRKLLEFGAKHVNNAPHDYKLYYTNSQGSPMLLFGLTVNNPEMIQNLLTHYRAIEQMALKEKLFAMKISDMTGAEFAQYLTLLEPKKSIP</sequence>
<reference evidence="1 2" key="1">
    <citation type="submission" date="2018-07" db="EMBL/GenBank/DDBJ databases">
        <title>Genome analysis of Larkinella rosea.</title>
        <authorList>
            <person name="Zhou Z."/>
            <person name="Wang G."/>
        </authorList>
    </citation>
    <scope>NUCLEOTIDE SEQUENCE [LARGE SCALE GENOMIC DNA]</scope>
    <source>
        <strain evidence="2">zzj9</strain>
    </source>
</reference>
<protein>
    <submittedName>
        <fullName evidence="1">Uncharacterized protein</fullName>
    </submittedName>
</protein>
<dbReference type="Proteomes" id="UP000253383">
    <property type="component" value="Unassembled WGS sequence"/>
</dbReference>
<accession>A0A368JII4</accession>
<dbReference type="EMBL" id="QOWE01000019">
    <property type="protein sequence ID" value="RCR67467.1"/>
    <property type="molecule type" value="Genomic_DNA"/>
</dbReference>